<feature type="compositionally biased region" description="Basic and acidic residues" evidence="1">
    <location>
        <begin position="1"/>
        <end position="17"/>
    </location>
</feature>
<proteinExistence type="predicted"/>
<sequence length="110" mass="12156">MESGRIEGGARRQRRDEGSDEDCREPVPLTALAGQRTYGAAADREGSPDRHGGTVSGVSTCGNEIGERRRREWGCGARLRERSGDTQDRLQREAALLKTVVTDFYNTRFG</sequence>
<protein>
    <submittedName>
        <fullName evidence="2">Uncharacterized protein</fullName>
    </submittedName>
</protein>
<evidence type="ECO:0000313" key="2">
    <source>
        <dbReference type="EnsemblPlants" id="OMERI12G04870.1"/>
    </source>
</evidence>
<evidence type="ECO:0000313" key="3">
    <source>
        <dbReference type="Proteomes" id="UP000008021"/>
    </source>
</evidence>
<feature type="compositionally biased region" description="Basic and acidic residues" evidence="1">
    <location>
        <begin position="42"/>
        <end position="52"/>
    </location>
</feature>
<dbReference type="HOGENOM" id="CLU_173586_0_0_1"/>
<dbReference type="Proteomes" id="UP000008021">
    <property type="component" value="Chromosome 12"/>
</dbReference>
<dbReference type="Gramene" id="OMERI12G04870.1">
    <property type="protein sequence ID" value="OMERI12G04870.1"/>
    <property type="gene ID" value="OMERI12G04870"/>
</dbReference>
<organism evidence="2">
    <name type="scientific">Oryza meridionalis</name>
    <dbReference type="NCBI Taxonomy" id="40149"/>
    <lineage>
        <taxon>Eukaryota</taxon>
        <taxon>Viridiplantae</taxon>
        <taxon>Streptophyta</taxon>
        <taxon>Embryophyta</taxon>
        <taxon>Tracheophyta</taxon>
        <taxon>Spermatophyta</taxon>
        <taxon>Magnoliopsida</taxon>
        <taxon>Liliopsida</taxon>
        <taxon>Poales</taxon>
        <taxon>Poaceae</taxon>
        <taxon>BOP clade</taxon>
        <taxon>Oryzoideae</taxon>
        <taxon>Oryzeae</taxon>
        <taxon>Oryzinae</taxon>
        <taxon>Oryza</taxon>
    </lineage>
</organism>
<accession>A0A0E0FAT8</accession>
<reference evidence="2" key="2">
    <citation type="submission" date="2018-05" db="EMBL/GenBank/DDBJ databases">
        <title>OmerRS3 (Oryza meridionalis Reference Sequence Version 3).</title>
        <authorList>
            <person name="Zhang J."/>
            <person name="Kudrna D."/>
            <person name="Lee S."/>
            <person name="Talag J."/>
            <person name="Welchert J."/>
            <person name="Wing R.A."/>
        </authorList>
    </citation>
    <scope>NUCLEOTIDE SEQUENCE [LARGE SCALE GENOMIC DNA]</scope>
    <source>
        <strain evidence="2">cv. OR44</strain>
    </source>
</reference>
<reference evidence="2" key="1">
    <citation type="submission" date="2015-04" db="UniProtKB">
        <authorList>
            <consortium name="EnsemblPlants"/>
        </authorList>
    </citation>
    <scope>IDENTIFICATION</scope>
</reference>
<feature type="region of interest" description="Disordered" evidence="1">
    <location>
        <begin position="1"/>
        <end position="63"/>
    </location>
</feature>
<name>A0A0E0FAT8_9ORYZ</name>
<dbReference type="EnsemblPlants" id="OMERI12G04870.1">
    <property type="protein sequence ID" value="OMERI12G04870.1"/>
    <property type="gene ID" value="OMERI12G04870"/>
</dbReference>
<evidence type="ECO:0000256" key="1">
    <source>
        <dbReference type="SAM" id="MobiDB-lite"/>
    </source>
</evidence>
<dbReference type="AlphaFoldDB" id="A0A0E0FAT8"/>
<keyword evidence="3" id="KW-1185">Reference proteome</keyword>